<evidence type="ECO:0000256" key="1">
    <source>
        <dbReference type="SAM" id="Phobius"/>
    </source>
</evidence>
<dbReference type="EMBL" id="UINC01003620">
    <property type="protein sequence ID" value="SVA07897.1"/>
    <property type="molecule type" value="Genomic_DNA"/>
</dbReference>
<feature type="transmembrane region" description="Helical" evidence="1">
    <location>
        <begin position="49"/>
        <end position="69"/>
    </location>
</feature>
<sequence>MTTRRINIQPDGYNSPRGFGIPFGGYFWLPFALFIATRQKWSAMGLVGYHIFLGILPPYLAFLFIKQFAWAGTGLKVNETLFQGVFLISVFWGVKTILDQWKKEKNI</sequence>
<protein>
    <submittedName>
        <fullName evidence="2">Uncharacterized protein</fullName>
    </submittedName>
</protein>
<gene>
    <name evidence="2" type="ORF">METZ01_LOCUS60751</name>
</gene>
<evidence type="ECO:0000313" key="2">
    <source>
        <dbReference type="EMBL" id="SVA07897.1"/>
    </source>
</evidence>
<feature type="transmembrane region" description="Helical" evidence="1">
    <location>
        <begin position="19"/>
        <end position="37"/>
    </location>
</feature>
<organism evidence="2">
    <name type="scientific">marine metagenome</name>
    <dbReference type="NCBI Taxonomy" id="408172"/>
    <lineage>
        <taxon>unclassified sequences</taxon>
        <taxon>metagenomes</taxon>
        <taxon>ecological metagenomes</taxon>
    </lineage>
</organism>
<keyword evidence="1" id="KW-0812">Transmembrane</keyword>
<feature type="transmembrane region" description="Helical" evidence="1">
    <location>
        <begin position="81"/>
        <end position="98"/>
    </location>
</feature>
<accession>A0A381SZM9</accession>
<reference evidence="2" key="1">
    <citation type="submission" date="2018-05" db="EMBL/GenBank/DDBJ databases">
        <authorList>
            <person name="Lanie J.A."/>
            <person name="Ng W.-L."/>
            <person name="Kazmierczak K.M."/>
            <person name="Andrzejewski T.M."/>
            <person name="Davidsen T.M."/>
            <person name="Wayne K.J."/>
            <person name="Tettelin H."/>
            <person name="Glass J.I."/>
            <person name="Rusch D."/>
            <person name="Podicherti R."/>
            <person name="Tsui H.-C.T."/>
            <person name="Winkler M.E."/>
        </authorList>
    </citation>
    <scope>NUCLEOTIDE SEQUENCE</scope>
</reference>
<proteinExistence type="predicted"/>
<dbReference type="AlphaFoldDB" id="A0A381SZM9"/>
<name>A0A381SZM9_9ZZZZ</name>
<keyword evidence="1" id="KW-1133">Transmembrane helix</keyword>
<keyword evidence="1" id="KW-0472">Membrane</keyword>